<feature type="non-terminal residue" evidence="2">
    <location>
        <position position="1"/>
    </location>
</feature>
<feature type="transmembrane region" description="Helical" evidence="1">
    <location>
        <begin position="32"/>
        <end position="51"/>
    </location>
</feature>
<dbReference type="Proteomes" id="UP000078542">
    <property type="component" value="Unassembled WGS sequence"/>
</dbReference>
<dbReference type="AlphaFoldDB" id="A0A151IH55"/>
<name>A0A151IH55_9HYME</name>
<keyword evidence="1" id="KW-0472">Membrane</keyword>
<gene>
    <name evidence="2" type="ORF">ALC62_08057</name>
</gene>
<protein>
    <submittedName>
        <fullName evidence="2">Uncharacterized protein</fullName>
    </submittedName>
</protein>
<keyword evidence="1" id="KW-1133">Transmembrane helix</keyword>
<keyword evidence="3" id="KW-1185">Reference proteome</keyword>
<evidence type="ECO:0000313" key="2">
    <source>
        <dbReference type="EMBL" id="KYN01138.1"/>
    </source>
</evidence>
<proteinExistence type="predicted"/>
<evidence type="ECO:0000256" key="1">
    <source>
        <dbReference type="SAM" id="Phobius"/>
    </source>
</evidence>
<evidence type="ECO:0000313" key="3">
    <source>
        <dbReference type="Proteomes" id="UP000078542"/>
    </source>
</evidence>
<feature type="transmembrane region" description="Helical" evidence="1">
    <location>
        <begin position="71"/>
        <end position="93"/>
    </location>
</feature>
<reference evidence="2 3" key="1">
    <citation type="submission" date="2016-03" db="EMBL/GenBank/DDBJ databases">
        <title>Cyphomyrmex costatus WGS genome.</title>
        <authorList>
            <person name="Nygaard S."/>
            <person name="Hu H."/>
            <person name="Boomsma J."/>
            <person name="Zhang G."/>
        </authorList>
    </citation>
    <scope>NUCLEOTIDE SEQUENCE [LARGE SCALE GENOMIC DNA]</scope>
    <source>
        <strain evidence="2">MS0001</strain>
        <tissue evidence="2">Whole body</tissue>
    </source>
</reference>
<accession>A0A151IH55</accession>
<sequence length="147" mass="17460">LKICLHELSIVDDTLEVLGAPKEYQINRIIRIINGFITFFFINFVEHYTILSYNILKNFEISFIRAFRLFALNYLECTIISNVLICGTILGYTNSRFHQVNNRLRVLYSNLFKNNSDCRYNRQNRSILARQQITGAKDHKQYIWIIM</sequence>
<keyword evidence="1" id="KW-0812">Transmembrane</keyword>
<organism evidence="2 3">
    <name type="scientific">Cyphomyrmex costatus</name>
    <dbReference type="NCBI Taxonomy" id="456900"/>
    <lineage>
        <taxon>Eukaryota</taxon>
        <taxon>Metazoa</taxon>
        <taxon>Ecdysozoa</taxon>
        <taxon>Arthropoda</taxon>
        <taxon>Hexapoda</taxon>
        <taxon>Insecta</taxon>
        <taxon>Pterygota</taxon>
        <taxon>Neoptera</taxon>
        <taxon>Endopterygota</taxon>
        <taxon>Hymenoptera</taxon>
        <taxon>Apocrita</taxon>
        <taxon>Aculeata</taxon>
        <taxon>Formicoidea</taxon>
        <taxon>Formicidae</taxon>
        <taxon>Myrmicinae</taxon>
        <taxon>Cyphomyrmex</taxon>
    </lineage>
</organism>
<dbReference type="EMBL" id="KQ977636">
    <property type="protein sequence ID" value="KYN01138.1"/>
    <property type="molecule type" value="Genomic_DNA"/>
</dbReference>